<keyword evidence="6" id="KW-0677">Repeat</keyword>
<reference evidence="14" key="1">
    <citation type="journal article" date="2017" name="Nat. Ecol. Evol.">
        <title>Genome expansion and lineage-specific genetic innovations in the forest pathogenic fungi Armillaria.</title>
        <authorList>
            <person name="Sipos G."/>
            <person name="Prasanna A.N."/>
            <person name="Walter M.C."/>
            <person name="O'Connor E."/>
            <person name="Balint B."/>
            <person name="Krizsan K."/>
            <person name="Kiss B."/>
            <person name="Hess J."/>
            <person name="Varga T."/>
            <person name="Slot J."/>
            <person name="Riley R."/>
            <person name="Boka B."/>
            <person name="Rigling D."/>
            <person name="Barry K."/>
            <person name="Lee J."/>
            <person name="Mihaltcheva S."/>
            <person name="LaButti K."/>
            <person name="Lipzen A."/>
            <person name="Waldron R."/>
            <person name="Moloney N.M."/>
            <person name="Sperisen C."/>
            <person name="Kredics L."/>
            <person name="Vagvoelgyi C."/>
            <person name="Patrignani A."/>
            <person name="Fitzpatrick D."/>
            <person name="Nagy I."/>
            <person name="Doyle S."/>
            <person name="Anderson J.B."/>
            <person name="Grigoriev I.V."/>
            <person name="Gueldener U."/>
            <person name="Muensterkoetter M."/>
            <person name="Nagy L.G."/>
        </authorList>
    </citation>
    <scope>NUCLEOTIDE SEQUENCE [LARGE SCALE GENOMIC DNA]</scope>
    <source>
        <strain evidence="14">C18/9</strain>
    </source>
</reference>
<proteinExistence type="predicted"/>
<dbReference type="InterPro" id="IPR031127">
    <property type="entry name" value="E3_UB_ligase_RBR"/>
</dbReference>
<keyword evidence="4" id="KW-0808">Transferase</keyword>
<evidence type="ECO:0000313" key="14">
    <source>
        <dbReference type="Proteomes" id="UP000219338"/>
    </source>
</evidence>
<dbReference type="AlphaFoldDB" id="A0A284QKL1"/>
<evidence type="ECO:0000256" key="10">
    <source>
        <dbReference type="PROSITE-ProRule" id="PRU00175"/>
    </source>
</evidence>
<keyword evidence="5" id="KW-0479">Metal-binding</keyword>
<dbReference type="Gene3D" id="3.30.40.10">
    <property type="entry name" value="Zinc/RING finger domain, C3HC4 (zinc finger)"/>
    <property type="match status" value="1"/>
</dbReference>
<dbReference type="EMBL" id="FUEG01000001">
    <property type="protein sequence ID" value="SJK97004.1"/>
    <property type="molecule type" value="Genomic_DNA"/>
</dbReference>
<evidence type="ECO:0000256" key="4">
    <source>
        <dbReference type="ARBA" id="ARBA00022679"/>
    </source>
</evidence>
<evidence type="ECO:0000259" key="11">
    <source>
        <dbReference type="PROSITE" id="PS50089"/>
    </source>
</evidence>
<dbReference type="STRING" id="47428.A0A284QKL1"/>
<dbReference type="OrthoDB" id="1431934at2759"/>
<feature type="domain" description="RING-type" evidence="11">
    <location>
        <begin position="131"/>
        <end position="179"/>
    </location>
</feature>
<feature type="domain" description="RING-type" evidence="12">
    <location>
        <begin position="127"/>
        <end position="346"/>
    </location>
</feature>
<dbReference type="InterPro" id="IPR001841">
    <property type="entry name" value="Znf_RING"/>
</dbReference>
<dbReference type="InterPro" id="IPR044066">
    <property type="entry name" value="TRIAD_supradom"/>
</dbReference>
<dbReference type="Pfam" id="PF22605">
    <property type="entry name" value="IBR_2"/>
    <property type="match status" value="1"/>
</dbReference>
<dbReference type="EC" id="2.3.2.31" evidence="3"/>
<evidence type="ECO:0000256" key="3">
    <source>
        <dbReference type="ARBA" id="ARBA00012251"/>
    </source>
</evidence>
<dbReference type="CDD" id="cd22584">
    <property type="entry name" value="Rcat_RBR_unk"/>
    <property type="match status" value="1"/>
</dbReference>
<dbReference type="Gene3D" id="1.20.120.1750">
    <property type="match status" value="1"/>
</dbReference>
<evidence type="ECO:0000259" key="12">
    <source>
        <dbReference type="PROSITE" id="PS51873"/>
    </source>
</evidence>
<keyword evidence="8" id="KW-0833">Ubl conjugation pathway</keyword>
<accession>A0A284QKL1</accession>
<evidence type="ECO:0000256" key="7">
    <source>
        <dbReference type="ARBA" id="ARBA00022771"/>
    </source>
</evidence>
<dbReference type="GO" id="GO:0061630">
    <property type="term" value="F:ubiquitin protein ligase activity"/>
    <property type="evidence" value="ECO:0007669"/>
    <property type="project" value="UniProtKB-EC"/>
</dbReference>
<protein>
    <recommendedName>
        <fullName evidence="3">RBR-type E3 ubiquitin transferase</fullName>
        <ecNumber evidence="3">2.3.2.31</ecNumber>
    </recommendedName>
</protein>
<gene>
    <name evidence="13" type="ORF">ARMOST_00253</name>
</gene>
<keyword evidence="7 10" id="KW-0863">Zinc-finger</keyword>
<comment type="catalytic activity">
    <reaction evidence="1">
        <text>[E2 ubiquitin-conjugating enzyme]-S-ubiquitinyl-L-cysteine + [acceptor protein]-L-lysine = [E2 ubiquitin-conjugating enzyme]-L-cysteine + [acceptor protein]-N(6)-ubiquitinyl-L-lysine.</text>
        <dbReference type="EC" id="2.3.2.31"/>
    </reaction>
</comment>
<name>A0A284QKL1_ARMOS</name>
<organism evidence="13 14">
    <name type="scientific">Armillaria ostoyae</name>
    <name type="common">Armillaria root rot fungus</name>
    <dbReference type="NCBI Taxonomy" id="47428"/>
    <lineage>
        <taxon>Eukaryota</taxon>
        <taxon>Fungi</taxon>
        <taxon>Dikarya</taxon>
        <taxon>Basidiomycota</taxon>
        <taxon>Agaricomycotina</taxon>
        <taxon>Agaricomycetes</taxon>
        <taxon>Agaricomycetidae</taxon>
        <taxon>Agaricales</taxon>
        <taxon>Marasmiineae</taxon>
        <taxon>Physalacriaceae</taxon>
        <taxon>Armillaria</taxon>
    </lineage>
</organism>
<dbReference type="GO" id="GO:0008270">
    <property type="term" value="F:zinc ion binding"/>
    <property type="evidence" value="ECO:0007669"/>
    <property type="project" value="UniProtKB-KW"/>
</dbReference>
<sequence>MLSILSPPTLATPIRSLTDSSNLLEKGGKVLDDDHFDRHLKDLREALERLGETPPRLFTRTAEVRPNWDRPSLLSFQGNAASSSQKVQGLDYTESSLDYASALQREYDEENRRLEEERLVLQYDAQEIFDCGICFDDLPMEDVAFIPECDHLACRDCLRQHILTTLHDHRFPILCPLCTDGKTKSSLPETLILDIGIPEKDFLIWEELQMSAFSILTHCRRCQNGAFVDRIDYQESSIITCPLPECEHKWCKSCSQTIDTTAGGPEHSCDGTSELDHLMKQRGWKYCPGCKTPVQQEGGCNHMMCISPGCNSHFCYVCGQMIVRSVLRNEIQTAITNHYSRCVLFEVPPEV</sequence>
<evidence type="ECO:0000256" key="8">
    <source>
        <dbReference type="ARBA" id="ARBA00022786"/>
    </source>
</evidence>
<dbReference type="PROSITE" id="PS51873">
    <property type="entry name" value="TRIAD"/>
    <property type="match status" value="1"/>
</dbReference>
<evidence type="ECO:0000256" key="1">
    <source>
        <dbReference type="ARBA" id="ARBA00001798"/>
    </source>
</evidence>
<evidence type="ECO:0000256" key="9">
    <source>
        <dbReference type="ARBA" id="ARBA00022833"/>
    </source>
</evidence>
<dbReference type="InterPro" id="IPR054694">
    <property type="entry name" value="Parkin-like_IBR"/>
</dbReference>
<dbReference type="InterPro" id="IPR013083">
    <property type="entry name" value="Znf_RING/FYVE/PHD"/>
</dbReference>
<dbReference type="SMART" id="SM00184">
    <property type="entry name" value="RING"/>
    <property type="match status" value="2"/>
</dbReference>
<evidence type="ECO:0000256" key="6">
    <source>
        <dbReference type="ARBA" id="ARBA00022737"/>
    </source>
</evidence>
<evidence type="ECO:0000313" key="13">
    <source>
        <dbReference type="EMBL" id="SJK97004.1"/>
    </source>
</evidence>
<evidence type="ECO:0000256" key="2">
    <source>
        <dbReference type="ARBA" id="ARBA00004906"/>
    </source>
</evidence>
<dbReference type="SUPFAM" id="SSF57850">
    <property type="entry name" value="RING/U-box"/>
    <property type="match status" value="2"/>
</dbReference>
<dbReference type="GO" id="GO:0016567">
    <property type="term" value="P:protein ubiquitination"/>
    <property type="evidence" value="ECO:0007669"/>
    <property type="project" value="InterPro"/>
</dbReference>
<dbReference type="PROSITE" id="PS50089">
    <property type="entry name" value="ZF_RING_2"/>
    <property type="match status" value="1"/>
</dbReference>
<evidence type="ECO:0000256" key="5">
    <source>
        <dbReference type="ARBA" id="ARBA00022723"/>
    </source>
</evidence>
<comment type="pathway">
    <text evidence="2">Protein modification; protein ubiquitination.</text>
</comment>
<keyword evidence="9" id="KW-0862">Zinc</keyword>
<dbReference type="PANTHER" id="PTHR11685">
    <property type="entry name" value="RBR FAMILY RING FINGER AND IBR DOMAIN-CONTAINING"/>
    <property type="match status" value="1"/>
</dbReference>
<dbReference type="OMA" id="IICCACK"/>
<keyword evidence="14" id="KW-1185">Reference proteome</keyword>
<dbReference type="Proteomes" id="UP000219338">
    <property type="component" value="Unassembled WGS sequence"/>
</dbReference>